<keyword evidence="1" id="KW-0472">Membrane</keyword>
<name>A0A814UV89_9BILA</name>
<dbReference type="EMBL" id="CAJNOG010000333">
    <property type="protein sequence ID" value="CAF1180135.1"/>
    <property type="molecule type" value="Genomic_DNA"/>
</dbReference>
<sequence length="336" mass="36943">MTLISNIKQEKIVNYGSLQHSMQVEKSRDRRTMKCLIALQICAAVVTILLISTFYLTVYPSIKEKKHTPSTNPIQKDNTVTLYAIHPTRHSFCFRDGQNGGIIINWAVYNRCNDLDFNNYYTGYFTVGVGSGRAGTIIDLGSRDDLQKKYEYQETVGHGQGYASIHRTNKTLLILKDSYRNHTFQAMDESAALFRDTSSSFSVHASSSTTVAAKVDHVYALRITDRYDTLPLVPSGVILLWSGTIATVPQDWAICDGTQGTPDLRDRFILGSGSNAQYSPTQTGGSSSQTATITVGDTTLTTAQMPSHSHGGSTSIEDSPTIYYDVNSVPCTSGNF</sequence>
<protein>
    <submittedName>
        <fullName evidence="2">Uncharacterized protein</fullName>
    </submittedName>
</protein>
<evidence type="ECO:0000256" key="1">
    <source>
        <dbReference type="SAM" id="Phobius"/>
    </source>
</evidence>
<comment type="caution">
    <text evidence="2">The sequence shown here is derived from an EMBL/GenBank/DDBJ whole genome shotgun (WGS) entry which is preliminary data.</text>
</comment>
<feature type="transmembrane region" description="Helical" evidence="1">
    <location>
        <begin position="36"/>
        <end position="58"/>
    </location>
</feature>
<dbReference type="CDD" id="cd22641">
    <property type="entry name" value="C24-like"/>
    <property type="match status" value="1"/>
</dbReference>
<gene>
    <name evidence="2" type="ORF">JYZ213_LOCUS25732</name>
</gene>
<dbReference type="AlphaFoldDB" id="A0A814UV89"/>
<evidence type="ECO:0000313" key="3">
    <source>
        <dbReference type="Proteomes" id="UP000663845"/>
    </source>
</evidence>
<reference evidence="2" key="1">
    <citation type="submission" date="2021-02" db="EMBL/GenBank/DDBJ databases">
        <authorList>
            <person name="Nowell W R."/>
        </authorList>
    </citation>
    <scope>NUCLEOTIDE SEQUENCE</scope>
</reference>
<proteinExistence type="predicted"/>
<evidence type="ECO:0000313" key="2">
    <source>
        <dbReference type="EMBL" id="CAF1180135.1"/>
    </source>
</evidence>
<dbReference type="SUPFAM" id="SSF88874">
    <property type="entry name" value="Receptor-binding domain of short tail fibre protein gp12"/>
    <property type="match status" value="1"/>
</dbReference>
<organism evidence="2 3">
    <name type="scientific">Adineta steineri</name>
    <dbReference type="NCBI Taxonomy" id="433720"/>
    <lineage>
        <taxon>Eukaryota</taxon>
        <taxon>Metazoa</taxon>
        <taxon>Spiralia</taxon>
        <taxon>Gnathifera</taxon>
        <taxon>Rotifera</taxon>
        <taxon>Eurotatoria</taxon>
        <taxon>Bdelloidea</taxon>
        <taxon>Adinetida</taxon>
        <taxon>Adinetidae</taxon>
        <taxon>Adineta</taxon>
    </lineage>
</organism>
<accession>A0A814UV89</accession>
<keyword evidence="1" id="KW-0812">Transmembrane</keyword>
<keyword evidence="1" id="KW-1133">Transmembrane helix</keyword>
<dbReference type="Proteomes" id="UP000663845">
    <property type="component" value="Unassembled WGS sequence"/>
</dbReference>